<protein>
    <submittedName>
        <fullName evidence="3">Nuclear transport factor 2 family protein</fullName>
    </submittedName>
</protein>
<organism evidence="3 4">
    <name type="scientific">Agrobacterium vitis</name>
    <name type="common">Rhizobium vitis</name>
    <dbReference type="NCBI Taxonomy" id="373"/>
    <lineage>
        <taxon>Bacteria</taxon>
        <taxon>Pseudomonadati</taxon>
        <taxon>Pseudomonadota</taxon>
        <taxon>Alphaproteobacteria</taxon>
        <taxon>Hyphomicrobiales</taxon>
        <taxon>Rhizobiaceae</taxon>
        <taxon>Rhizobium/Agrobacterium group</taxon>
        <taxon>Agrobacterium</taxon>
    </lineage>
</organism>
<accession>A0A6L6VLV1</accession>
<comment type="caution">
    <text evidence="3">The sequence shown here is derived from an EMBL/GenBank/DDBJ whole genome shotgun (WGS) entry which is preliminary data.</text>
</comment>
<reference evidence="3 4" key="1">
    <citation type="submission" date="2019-12" db="EMBL/GenBank/DDBJ databases">
        <title>Whole-genome sequencing of Allorhizobium vitis.</title>
        <authorList>
            <person name="Gan H.M."/>
            <person name="Szegedi E."/>
            <person name="Burr T."/>
            <person name="Savka M.A."/>
        </authorList>
    </citation>
    <scope>NUCLEOTIDE SEQUENCE [LARGE SCALE GENOMIC DNA]</scope>
    <source>
        <strain evidence="3 4">CG516</strain>
    </source>
</reference>
<evidence type="ECO:0000313" key="3">
    <source>
        <dbReference type="EMBL" id="MUZ76011.1"/>
    </source>
</evidence>
<proteinExistence type="predicted"/>
<evidence type="ECO:0000313" key="4">
    <source>
        <dbReference type="Proteomes" id="UP000477951"/>
    </source>
</evidence>
<evidence type="ECO:0000259" key="2">
    <source>
        <dbReference type="Pfam" id="PF13577"/>
    </source>
</evidence>
<dbReference type="InterPro" id="IPR032710">
    <property type="entry name" value="NTF2-like_dom_sf"/>
</dbReference>
<name>A0A6L6VLV1_AGRVI</name>
<dbReference type="Proteomes" id="UP000477951">
    <property type="component" value="Unassembled WGS sequence"/>
</dbReference>
<sequence length="189" mass="21455">MTQDSDTLAGRLEATEAQLRALTKRLQVLEARSSISDTILRFARGLDRLDRVVMISAFHPDATVDFGTMFNGSVDDFIDFTMKFQRPDIPVQHLIGNISIKLLDDKTAVAESYELARHPAPPDVEGDMILATRLLDRFECRDGQWRIASRTKVGDWARIHHGANPMFEKLPLQKAKRNQNDPSYALFEE</sequence>
<dbReference type="EMBL" id="WPHR01000044">
    <property type="protein sequence ID" value="MUZ76011.1"/>
    <property type="molecule type" value="Genomic_DNA"/>
</dbReference>
<evidence type="ECO:0000256" key="1">
    <source>
        <dbReference type="SAM" id="Coils"/>
    </source>
</evidence>
<dbReference type="RefSeq" id="WP_156616515.1">
    <property type="nucleotide sequence ID" value="NZ_WPHR01000044.1"/>
</dbReference>
<gene>
    <name evidence="3" type="ORF">GOZ90_25505</name>
</gene>
<dbReference type="InterPro" id="IPR037401">
    <property type="entry name" value="SnoaL-like"/>
</dbReference>
<feature type="domain" description="SnoaL-like" evidence="2">
    <location>
        <begin position="28"/>
        <end position="151"/>
    </location>
</feature>
<dbReference type="Pfam" id="PF13577">
    <property type="entry name" value="SnoaL_4"/>
    <property type="match status" value="1"/>
</dbReference>
<keyword evidence="1" id="KW-0175">Coiled coil</keyword>
<dbReference type="Gene3D" id="3.10.450.50">
    <property type="match status" value="1"/>
</dbReference>
<dbReference type="SUPFAM" id="SSF54427">
    <property type="entry name" value="NTF2-like"/>
    <property type="match status" value="1"/>
</dbReference>
<dbReference type="AlphaFoldDB" id="A0A6L6VLV1"/>
<feature type="coiled-coil region" evidence="1">
    <location>
        <begin position="5"/>
        <end position="32"/>
    </location>
</feature>